<sequence precursor="true">MSCSMRTLAIICSMALSCPVSAQETPPTELADPGFAAHWPQFRGPNARGVANEANLPDRWSATENVVWKTDVPGRGWSSPIVWGNRLFLTTVVNTGPTEEPKKGLYFGGERKTPPDDVHQWTVLCLAMDTGDVLWKRVVHEGKPASSIHLKSSFASETPVTDGERVYCLFGNLGVYCFDLEGNELWQVPIEPRTTRAGWGTAASPVLHNGRLYLVNDNEDDSYLAALNAKTGEQVWRTPRDEDSNWATPYIWVNELRTEIVTAGTGKVRSYDLEGNLLWSLGGMSSITIATPYENDGLLYISSGYVLDPRRPIFAIKPGATGDISLAEGATSNDFIAWSQPKSAPYNPTTLLYDGRIYVLYDQGLIACFDAKDGKALYAKRRLLNGRSFTSSPWAYNGKVFCLNEDGVTSVIKAGDVFEELGTNPLAEDDMCMATPAIADGRLIIRTSKRVYCIESPTSKTEK</sequence>
<dbReference type="AlphaFoldDB" id="A0A517TZ34"/>
<dbReference type="SMART" id="SM00564">
    <property type="entry name" value="PQQ"/>
    <property type="match status" value="4"/>
</dbReference>
<dbReference type="InterPro" id="IPR011047">
    <property type="entry name" value="Quinoprotein_ADH-like_sf"/>
</dbReference>
<evidence type="ECO:0000259" key="2">
    <source>
        <dbReference type="Pfam" id="PF13360"/>
    </source>
</evidence>
<name>A0A517TZ34_9BACT</name>
<organism evidence="3 4">
    <name type="scientific">Lacipirellula limnantheis</name>
    <dbReference type="NCBI Taxonomy" id="2528024"/>
    <lineage>
        <taxon>Bacteria</taxon>
        <taxon>Pseudomonadati</taxon>
        <taxon>Planctomycetota</taxon>
        <taxon>Planctomycetia</taxon>
        <taxon>Pirellulales</taxon>
        <taxon>Lacipirellulaceae</taxon>
        <taxon>Lacipirellula</taxon>
    </lineage>
</organism>
<dbReference type="Pfam" id="PF13360">
    <property type="entry name" value="PQQ_2"/>
    <property type="match status" value="1"/>
</dbReference>
<dbReference type="SUPFAM" id="SSF50998">
    <property type="entry name" value="Quinoprotein alcohol dehydrogenase-like"/>
    <property type="match status" value="1"/>
</dbReference>
<dbReference type="Gene3D" id="2.40.10.480">
    <property type="match status" value="1"/>
</dbReference>
<keyword evidence="1" id="KW-0732">Signal</keyword>
<dbReference type="InterPro" id="IPR002372">
    <property type="entry name" value="PQQ_rpt_dom"/>
</dbReference>
<dbReference type="PROSITE" id="PS51257">
    <property type="entry name" value="PROKAR_LIPOPROTEIN"/>
    <property type="match status" value="1"/>
</dbReference>
<feature type="chain" id="PRO_5021711206" evidence="1">
    <location>
        <begin position="23"/>
        <end position="463"/>
    </location>
</feature>
<reference evidence="3 4" key="1">
    <citation type="submission" date="2019-02" db="EMBL/GenBank/DDBJ databases">
        <title>Deep-cultivation of Planctomycetes and their phenomic and genomic characterization uncovers novel biology.</title>
        <authorList>
            <person name="Wiegand S."/>
            <person name="Jogler M."/>
            <person name="Boedeker C."/>
            <person name="Pinto D."/>
            <person name="Vollmers J."/>
            <person name="Rivas-Marin E."/>
            <person name="Kohn T."/>
            <person name="Peeters S.H."/>
            <person name="Heuer A."/>
            <person name="Rast P."/>
            <person name="Oberbeckmann S."/>
            <person name="Bunk B."/>
            <person name="Jeske O."/>
            <person name="Meyerdierks A."/>
            <person name="Storesund J.E."/>
            <person name="Kallscheuer N."/>
            <person name="Luecker S."/>
            <person name="Lage O.M."/>
            <person name="Pohl T."/>
            <person name="Merkel B.J."/>
            <person name="Hornburger P."/>
            <person name="Mueller R.-W."/>
            <person name="Bruemmer F."/>
            <person name="Labrenz M."/>
            <person name="Spormann A.M."/>
            <person name="Op den Camp H."/>
            <person name="Overmann J."/>
            <person name="Amann R."/>
            <person name="Jetten M.S.M."/>
            <person name="Mascher T."/>
            <person name="Medema M.H."/>
            <person name="Devos D.P."/>
            <person name="Kaster A.-K."/>
            <person name="Ovreas L."/>
            <person name="Rohde M."/>
            <person name="Galperin M.Y."/>
            <person name="Jogler C."/>
        </authorList>
    </citation>
    <scope>NUCLEOTIDE SEQUENCE [LARGE SCALE GENOMIC DNA]</scope>
    <source>
        <strain evidence="3 4">I41</strain>
    </source>
</reference>
<dbReference type="InterPro" id="IPR018391">
    <property type="entry name" value="PQQ_b-propeller_rpt"/>
</dbReference>
<dbReference type="Proteomes" id="UP000317909">
    <property type="component" value="Chromosome"/>
</dbReference>
<keyword evidence="4" id="KW-1185">Reference proteome</keyword>
<proteinExistence type="predicted"/>
<dbReference type="InterPro" id="IPR015943">
    <property type="entry name" value="WD40/YVTN_repeat-like_dom_sf"/>
</dbReference>
<evidence type="ECO:0000256" key="1">
    <source>
        <dbReference type="SAM" id="SignalP"/>
    </source>
</evidence>
<gene>
    <name evidence="3" type="ORF">I41_28280</name>
</gene>
<dbReference type="KEGG" id="llh:I41_28280"/>
<evidence type="ECO:0000313" key="3">
    <source>
        <dbReference type="EMBL" id="QDT73639.1"/>
    </source>
</evidence>
<dbReference type="Gene3D" id="2.130.10.10">
    <property type="entry name" value="YVTN repeat-like/Quinoprotein amine dehydrogenase"/>
    <property type="match status" value="1"/>
</dbReference>
<dbReference type="EMBL" id="CP036339">
    <property type="protein sequence ID" value="QDT73639.1"/>
    <property type="molecule type" value="Genomic_DNA"/>
</dbReference>
<feature type="signal peptide" evidence="1">
    <location>
        <begin position="1"/>
        <end position="22"/>
    </location>
</feature>
<dbReference type="PANTHER" id="PTHR34512:SF30">
    <property type="entry name" value="OUTER MEMBRANE PROTEIN ASSEMBLY FACTOR BAMB"/>
    <property type="match status" value="1"/>
</dbReference>
<feature type="domain" description="Pyrrolo-quinoline quinone repeat" evidence="2">
    <location>
        <begin position="175"/>
        <end position="282"/>
    </location>
</feature>
<protein>
    <submittedName>
        <fullName evidence="3">Outer membrane biogenesis protein BamB</fullName>
    </submittedName>
</protein>
<evidence type="ECO:0000313" key="4">
    <source>
        <dbReference type="Proteomes" id="UP000317909"/>
    </source>
</evidence>
<dbReference type="PANTHER" id="PTHR34512">
    <property type="entry name" value="CELL SURFACE PROTEIN"/>
    <property type="match status" value="1"/>
</dbReference>
<accession>A0A517TZ34</accession>